<feature type="domain" description="Bro-N" evidence="1">
    <location>
        <begin position="21"/>
        <end position="111"/>
    </location>
</feature>
<name>A0A1G2D7A6_9BACT</name>
<dbReference type="Proteomes" id="UP000177996">
    <property type="component" value="Unassembled WGS sequence"/>
</dbReference>
<evidence type="ECO:0000313" key="2">
    <source>
        <dbReference type="EMBL" id="OGZ08771.1"/>
    </source>
</evidence>
<dbReference type="AlphaFoldDB" id="A0A1G2D7A6"/>
<accession>A0A1G2D7A6</accession>
<organism evidence="2 3">
    <name type="scientific">Candidatus Lloydbacteria bacterium RIFCSPHIGHO2_02_FULL_50_13</name>
    <dbReference type="NCBI Taxonomy" id="1798661"/>
    <lineage>
        <taxon>Bacteria</taxon>
        <taxon>Candidatus Lloydiibacteriota</taxon>
    </lineage>
</organism>
<dbReference type="Pfam" id="PF02498">
    <property type="entry name" value="Bro-N"/>
    <property type="match status" value="1"/>
</dbReference>
<dbReference type="STRING" id="1798661.A3D65_03155"/>
<comment type="caution">
    <text evidence="2">The sequence shown here is derived from an EMBL/GenBank/DDBJ whole genome shotgun (WGS) entry which is preliminary data.</text>
</comment>
<reference evidence="2 3" key="1">
    <citation type="journal article" date="2016" name="Nat. Commun.">
        <title>Thousands of microbial genomes shed light on interconnected biogeochemical processes in an aquifer system.</title>
        <authorList>
            <person name="Anantharaman K."/>
            <person name="Brown C.T."/>
            <person name="Hug L.A."/>
            <person name="Sharon I."/>
            <person name="Castelle C.J."/>
            <person name="Probst A.J."/>
            <person name="Thomas B.C."/>
            <person name="Singh A."/>
            <person name="Wilkins M.J."/>
            <person name="Karaoz U."/>
            <person name="Brodie E.L."/>
            <person name="Williams K.H."/>
            <person name="Hubbard S.S."/>
            <person name="Banfield J.F."/>
        </authorList>
    </citation>
    <scope>NUCLEOTIDE SEQUENCE [LARGE SCALE GENOMIC DNA]</scope>
</reference>
<sequence>MTNEVTPSAPHRDFESIKKLDKNGIEYWVARELLPLLGYENWQKSEEVIGRAARACMHSGQDVDNHFNQTVKMVKIGSNTMREVRDYKLDRYACYLIAQNGDPKKQEIAVAQTYFAIQTRRQEVFEQLPDTSKRLFIRNQVSDHNKKLFKTAREAGVSKFGLFNDAGYQGLYGASLSEVETKKGIKKGELLDRAGSTELAANLFRITQTDEKIKKDKIHGDRAASQTHFMVGGKVRQTIKDIGGVLPEQLPTEKHIKEVKKGLKHLEKTEKKKLKDK</sequence>
<protein>
    <submittedName>
        <fullName evidence="2">DNA damage-inducible protein D</fullName>
    </submittedName>
</protein>
<dbReference type="EMBL" id="MHLL01000026">
    <property type="protein sequence ID" value="OGZ08771.1"/>
    <property type="molecule type" value="Genomic_DNA"/>
</dbReference>
<dbReference type="InterPro" id="IPR003497">
    <property type="entry name" value="BRO_N_domain"/>
</dbReference>
<gene>
    <name evidence="2" type="ORF">A3D65_03155</name>
</gene>
<proteinExistence type="predicted"/>
<evidence type="ECO:0000313" key="3">
    <source>
        <dbReference type="Proteomes" id="UP000177996"/>
    </source>
</evidence>
<evidence type="ECO:0000259" key="1">
    <source>
        <dbReference type="Pfam" id="PF02498"/>
    </source>
</evidence>
<dbReference type="NCBIfam" id="NF008573">
    <property type="entry name" value="PRK11525.1"/>
    <property type="match status" value="1"/>
</dbReference>